<feature type="transmembrane region" description="Helical" evidence="9">
    <location>
        <begin position="248"/>
        <end position="269"/>
    </location>
</feature>
<feature type="compositionally biased region" description="Low complexity" evidence="8">
    <location>
        <begin position="22"/>
        <end position="42"/>
    </location>
</feature>
<comment type="similarity">
    <text evidence="2">Belongs to the binding-protein-dependent transport system permease family. FecCD subfamily.</text>
</comment>
<feature type="transmembrane region" description="Helical" evidence="9">
    <location>
        <begin position="329"/>
        <end position="351"/>
    </location>
</feature>
<keyword evidence="4" id="KW-1003">Cell membrane</keyword>
<feature type="transmembrane region" description="Helical" evidence="9">
    <location>
        <begin position="144"/>
        <end position="166"/>
    </location>
</feature>
<evidence type="ECO:0000313" key="10">
    <source>
        <dbReference type="EMBL" id="UQN28808.1"/>
    </source>
</evidence>
<dbReference type="PANTHER" id="PTHR30472">
    <property type="entry name" value="FERRIC ENTEROBACTIN TRANSPORT SYSTEM PERMEASE PROTEIN"/>
    <property type="match status" value="1"/>
</dbReference>
<gene>
    <name evidence="10" type="ORF">M4486_14420</name>
</gene>
<keyword evidence="5 9" id="KW-0812">Transmembrane</keyword>
<feature type="transmembrane region" description="Helical" evidence="9">
    <location>
        <begin position="172"/>
        <end position="192"/>
    </location>
</feature>
<reference evidence="10" key="1">
    <citation type="submission" date="2022-05" db="EMBL/GenBank/DDBJ databases">
        <title>Genomic analysis of Brachybacterium sp. CBA3104.</title>
        <authorList>
            <person name="Roh S.W."/>
            <person name="Kim Y.B."/>
            <person name="Kim Y."/>
        </authorList>
    </citation>
    <scope>NUCLEOTIDE SEQUENCE</scope>
    <source>
        <strain evidence="10">CBA3104</strain>
    </source>
</reference>
<keyword evidence="3" id="KW-0813">Transport</keyword>
<dbReference type="InterPro" id="IPR000522">
    <property type="entry name" value="ABC_transptr_permease_BtuC"/>
</dbReference>
<evidence type="ECO:0000256" key="5">
    <source>
        <dbReference type="ARBA" id="ARBA00022692"/>
    </source>
</evidence>
<dbReference type="SUPFAM" id="SSF81345">
    <property type="entry name" value="ABC transporter involved in vitamin B12 uptake, BtuC"/>
    <property type="match status" value="1"/>
</dbReference>
<evidence type="ECO:0000256" key="9">
    <source>
        <dbReference type="SAM" id="Phobius"/>
    </source>
</evidence>
<dbReference type="InterPro" id="IPR037294">
    <property type="entry name" value="ABC_BtuC-like"/>
</dbReference>
<dbReference type="Proteomes" id="UP001055868">
    <property type="component" value="Chromosome"/>
</dbReference>
<evidence type="ECO:0000256" key="7">
    <source>
        <dbReference type="ARBA" id="ARBA00023136"/>
    </source>
</evidence>
<evidence type="ECO:0000256" key="6">
    <source>
        <dbReference type="ARBA" id="ARBA00022989"/>
    </source>
</evidence>
<feature type="transmembrane region" description="Helical" evidence="9">
    <location>
        <begin position="60"/>
        <end position="78"/>
    </location>
</feature>
<evidence type="ECO:0000256" key="2">
    <source>
        <dbReference type="ARBA" id="ARBA00007935"/>
    </source>
</evidence>
<feature type="transmembrane region" description="Helical" evidence="9">
    <location>
        <begin position="290"/>
        <end position="317"/>
    </location>
</feature>
<dbReference type="RefSeq" id="WP_249477925.1">
    <property type="nucleotide sequence ID" value="NZ_CP097218.1"/>
</dbReference>
<organism evidence="10 11">
    <name type="scientific">Brachybacterium kimchii</name>
    <dbReference type="NCBI Taxonomy" id="2942909"/>
    <lineage>
        <taxon>Bacteria</taxon>
        <taxon>Bacillati</taxon>
        <taxon>Actinomycetota</taxon>
        <taxon>Actinomycetes</taxon>
        <taxon>Micrococcales</taxon>
        <taxon>Dermabacteraceae</taxon>
        <taxon>Brachybacterium</taxon>
    </lineage>
</organism>
<dbReference type="Pfam" id="PF01032">
    <property type="entry name" value="FecCD"/>
    <property type="match status" value="1"/>
</dbReference>
<evidence type="ECO:0000313" key="11">
    <source>
        <dbReference type="Proteomes" id="UP001055868"/>
    </source>
</evidence>
<protein>
    <submittedName>
        <fullName evidence="10">Iron chelate uptake ABC transporter family permease subunit</fullName>
    </submittedName>
</protein>
<evidence type="ECO:0000256" key="1">
    <source>
        <dbReference type="ARBA" id="ARBA00004651"/>
    </source>
</evidence>
<accession>A0ABY4N5S6</accession>
<dbReference type="PANTHER" id="PTHR30472:SF1">
    <property type="entry name" value="FE(3+) DICITRATE TRANSPORT SYSTEM PERMEASE PROTEIN FECC-RELATED"/>
    <property type="match status" value="1"/>
</dbReference>
<keyword evidence="11" id="KW-1185">Reference proteome</keyword>
<dbReference type="Gene3D" id="1.10.3470.10">
    <property type="entry name" value="ABC transporter involved in vitamin B12 uptake, BtuC"/>
    <property type="match status" value="1"/>
</dbReference>
<dbReference type="EMBL" id="CP097218">
    <property type="protein sequence ID" value="UQN28808.1"/>
    <property type="molecule type" value="Genomic_DNA"/>
</dbReference>
<comment type="subcellular location">
    <subcellularLocation>
        <location evidence="1">Cell membrane</location>
        <topology evidence="1">Multi-pass membrane protein</topology>
    </subcellularLocation>
</comment>
<feature type="transmembrane region" description="Helical" evidence="9">
    <location>
        <begin position="115"/>
        <end position="132"/>
    </location>
</feature>
<evidence type="ECO:0000256" key="3">
    <source>
        <dbReference type="ARBA" id="ARBA00022448"/>
    </source>
</evidence>
<feature type="transmembrane region" description="Helical" evidence="9">
    <location>
        <begin position="358"/>
        <end position="377"/>
    </location>
</feature>
<keyword evidence="7 9" id="KW-0472">Membrane</keyword>
<dbReference type="CDD" id="cd06550">
    <property type="entry name" value="TM_ABC_iron-siderophores_like"/>
    <property type="match status" value="1"/>
</dbReference>
<evidence type="ECO:0000256" key="4">
    <source>
        <dbReference type="ARBA" id="ARBA00022475"/>
    </source>
</evidence>
<feature type="transmembrane region" description="Helical" evidence="9">
    <location>
        <begin position="204"/>
        <end position="228"/>
    </location>
</feature>
<feature type="region of interest" description="Disordered" evidence="8">
    <location>
        <begin position="1"/>
        <end position="45"/>
    </location>
</feature>
<keyword evidence="6 9" id="KW-1133">Transmembrane helix</keyword>
<name>A0ABY4N5S6_9MICO</name>
<sequence>MTPSAGVAPPRGRAVPGGQATPSDGSAPSEAAAAQEPADATALPGIETDEPVRVGGAGRIVLAVGLVLLLALAILASLCIGDRQIPPGTVLRALVEHDESTIDGRVVWGSRVPRTLGGLVVGAAMAVAGALVQSLTRNPLADPGILGVNAGSALAVAAGTSLLGIAGMAGQLWLALVGALIATVAVLAIGAAGRSGGDPVRLTLSGVAFAAVASGFTTAITLLDPAAFDAMRSWAAGSLSVRGLGPSLRAVPFIVVGLLAALMTARSLNAIALGDDLAATLGVRLRRARAIGILGITLCCGAATAIAGPIGFVGLMVPHVVRWATGPNQGWILALSALGGPVLLLAADVVARIAAPGGLPVGVVTAFLGAPVLIAMVRSKAVSTL</sequence>
<evidence type="ECO:0000256" key="8">
    <source>
        <dbReference type="SAM" id="MobiDB-lite"/>
    </source>
</evidence>
<proteinExistence type="inferred from homology"/>